<evidence type="ECO:0000313" key="4">
    <source>
        <dbReference type="EMBL" id="HHF57988.1"/>
    </source>
</evidence>
<gene>
    <name evidence="4" type="ORF">ENL41_01015</name>
</gene>
<dbReference type="SMART" id="SM00448">
    <property type="entry name" value="REC"/>
    <property type="match status" value="1"/>
</dbReference>
<dbReference type="GO" id="GO:0000160">
    <property type="term" value="P:phosphorelay signal transduction system"/>
    <property type="evidence" value="ECO:0007669"/>
    <property type="project" value="InterPro"/>
</dbReference>
<accession>A0A7C5I4B3</accession>
<reference evidence="4" key="1">
    <citation type="journal article" date="2020" name="mSystems">
        <title>Genome- and Community-Level Interaction Insights into Carbon Utilization and Element Cycling Functions of Hydrothermarchaeota in Hydrothermal Sediment.</title>
        <authorList>
            <person name="Zhou Z."/>
            <person name="Liu Y."/>
            <person name="Xu W."/>
            <person name="Pan J."/>
            <person name="Luo Z.H."/>
            <person name="Li M."/>
        </authorList>
    </citation>
    <scope>NUCLEOTIDE SEQUENCE [LARGE SCALE GENOMIC DNA]</scope>
    <source>
        <strain evidence="4">HyVt-94</strain>
    </source>
</reference>
<evidence type="ECO:0000256" key="2">
    <source>
        <dbReference type="PROSITE-ProRule" id="PRU00169"/>
    </source>
</evidence>
<dbReference type="SUPFAM" id="SSF52172">
    <property type="entry name" value="CheY-like"/>
    <property type="match status" value="1"/>
</dbReference>
<dbReference type="InterPro" id="IPR011006">
    <property type="entry name" value="CheY-like_superfamily"/>
</dbReference>
<dbReference type="InterPro" id="IPR050595">
    <property type="entry name" value="Bact_response_regulator"/>
</dbReference>
<comment type="caution">
    <text evidence="4">The sequence shown here is derived from an EMBL/GenBank/DDBJ whole genome shotgun (WGS) entry which is preliminary data.</text>
</comment>
<protein>
    <submittedName>
        <fullName evidence="4">Response regulator</fullName>
    </submittedName>
</protein>
<dbReference type="Pfam" id="PF00072">
    <property type="entry name" value="Response_reg"/>
    <property type="match status" value="1"/>
</dbReference>
<dbReference type="PANTHER" id="PTHR44591:SF18">
    <property type="entry name" value="REGULATORY PROTEIN"/>
    <property type="match status" value="1"/>
</dbReference>
<dbReference type="AlphaFoldDB" id="A0A7C5I4B3"/>
<evidence type="ECO:0000256" key="1">
    <source>
        <dbReference type="ARBA" id="ARBA00022553"/>
    </source>
</evidence>
<dbReference type="PROSITE" id="PS50110">
    <property type="entry name" value="RESPONSE_REGULATORY"/>
    <property type="match status" value="1"/>
</dbReference>
<name>A0A7C5I4B3_UNCW3</name>
<feature type="domain" description="Response regulatory" evidence="3">
    <location>
        <begin position="5"/>
        <end position="118"/>
    </location>
</feature>
<dbReference type="PANTHER" id="PTHR44591">
    <property type="entry name" value="STRESS RESPONSE REGULATOR PROTEIN 1"/>
    <property type="match status" value="1"/>
</dbReference>
<keyword evidence="1 2" id="KW-0597">Phosphoprotein</keyword>
<dbReference type="InterPro" id="IPR001789">
    <property type="entry name" value="Sig_transdc_resp-reg_receiver"/>
</dbReference>
<feature type="modified residue" description="4-aspartylphosphate" evidence="2">
    <location>
        <position position="55"/>
    </location>
</feature>
<dbReference type="Proteomes" id="UP000886014">
    <property type="component" value="Unassembled WGS sequence"/>
</dbReference>
<sequence length="122" mass="13954">MKEEKILFVDDDKNMRLLYEKVFSKEGYGVILAASSEEALDIIAKGEKIDLIVLDIKMKGQSGLELLENLAKEKSKIPVILCTAYSSYQDDYASWFADSYVVKSPDLSELKKEIRRLLEKKK</sequence>
<dbReference type="EMBL" id="DRTV01000080">
    <property type="protein sequence ID" value="HHF57988.1"/>
    <property type="molecule type" value="Genomic_DNA"/>
</dbReference>
<proteinExistence type="predicted"/>
<organism evidence="4">
    <name type="scientific">candidate division WOR-3 bacterium</name>
    <dbReference type="NCBI Taxonomy" id="2052148"/>
    <lineage>
        <taxon>Bacteria</taxon>
        <taxon>Bacteria division WOR-3</taxon>
    </lineage>
</organism>
<evidence type="ECO:0000259" key="3">
    <source>
        <dbReference type="PROSITE" id="PS50110"/>
    </source>
</evidence>
<dbReference type="Gene3D" id="3.40.50.2300">
    <property type="match status" value="1"/>
</dbReference>